<dbReference type="PANTHER" id="PTHR21659:SF42">
    <property type="entry name" value="UPF0057 MEMBRANE PROTEIN ZK632.10-RELATED"/>
    <property type="match status" value="1"/>
</dbReference>
<comment type="subcellular location">
    <subcellularLocation>
        <location evidence="1">Membrane</location>
    </subcellularLocation>
</comment>
<feature type="chain" id="PRO_5044022930" evidence="6">
    <location>
        <begin position="26"/>
        <end position="145"/>
    </location>
</feature>
<keyword evidence="3" id="KW-0812">Transmembrane</keyword>
<organism evidence="7 8">
    <name type="scientific">Pristionchus entomophagus</name>
    <dbReference type="NCBI Taxonomy" id="358040"/>
    <lineage>
        <taxon>Eukaryota</taxon>
        <taxon>Metazoa</taxon>
        <taxon>Ecdysozoa</taxon>
        <taxon>Nematoda</taxon>
        <taxon>Chromadorea</taxon>
        <taxon>Rhabditida</taxon>
        <taxon>Rhabditina</taxon>
        <taxon>Diplogasteromorpha</taxon>
        <taxon>Diplogasteroidea</taxon>
        <taxon>Neodiplogasteridae</taxon>
        <taxon>Pristionchus</taxon>
    </lineage>
</organism>
<keyword evidence="5" id="KW-0472">Membrane</keyword>
<comment type="similarity">
    <text evidence="2">Belongs to the UPF0057 (PMP3) family.</text>
</comment>
<gene>
    <name evidence="7" type="ORF">PENTCL1PPCAC_25384</name>
</gene>
<proteinExistence type="inferred from homology"/>
<dbReference type="PROSITE" id="PS01309">
    <property type="entry name" value="UPF0057"/>
    <property type="match status" value="1"/>
</dbReference>
<feature type="signal peptide" evidence="6">
    <location>
        <begin position="1"/>
        <end position="25"/>
    </location>
</feature>
<evidence type="ECO:0000256" key="6">
    <source>
        <dbReference type="SAM" id="SignalP"/>
    </source>
</evidence>
<dbReference type="Pfam" id="PF01679">
    <property type="entry name" value="Pmp3"/>
    <property type="match status" value="1"/>
</dbReference>
<sequence length="145" mass="15858">FRMTGGCGKCCLCFLALFFPPLAVGIHMGCNSDFCLNWCLTFLFYFPGVIHAWYVILAKQPECHTVVHVHHTAPSAPPAPPSVININQTAPVYQVPMQFQAPSPAQMPYPTTSQCAPGPYQEHPAPPCYPGAEKHPTCSSESVRI</sequence>
<dbReference type="InterPro" id="IPR000612">
    <property type="entry name" value="PMP3"/>
</dbReference>
<keyword evidence="8" id="KW-1185">Reference proteome</keyword>
<dbReference type="GO" id="GO:0016020">
    <property type="term" value="C:membrane"/>
    <property type="evidence" value="ECO:0007669"/>
    <property type="project" value="UniProtKB-SubCell"/>
</dbReference>
<evidence type="ECO:0000256" key="3">
    <source>
        <dbReference type="ARBA" id="ARBA00022692"/>
    </source>
</evidence>
<protein>
    <submittedName>
        <fullName evidence="7">Uncharacterized protein</fullName>
    </submittedName>
</protein>
<keyword evidence="6" id="KW-0732">Signal</keyword>
<feature type="non-terminal residue" evidence="7">
    <location>
        <position position="1"/>
    </location>
</feature>
<evidence type="ECO:0000256" key="2">
    <source>
        <dbReference type="ARBA" id="ARBA00009530"/>
    </source>
</evidence>
<name>A0AAV5UAJ4_9BILA</name>
<dbReference type="AlphaFoldDB" id="A0AAV5UAJ4"/>
<evidence type="ECO:0000313" key="7">
    <source>
        <dbReference type="EMBL" id="GMT03210.1"/>
    </source>
</evidence>
<reference evidence="7" key="1">
    <citation type="submission" date="2023-10" db="EMBL/GenBank/DDBJ databases">
        <title>Genome assembly of Pristionchus species.</title>
        <authorList>
            <person name="Yoshida K."/>
            <person name="Sommer R.J."/>
        </authorList>
    </citation>
    <scope>NUCLEOTIDE SEQUENCE</scope>
    <source>
        <strain evidence="7">RS0144</strain>
    </source>
</reference>
<evidence type="ECO:0000313" key="8">
    <source>
        <dbReference type="Proteomes" id="UP001432027"/>
    </source>
</evidence>
<evidence type="ECO:0000256" key="4">
    <source>
        <dbReference type="ARBA" id="ARBA00022989"/>
    </source>
</evidence>
<feature type="non-terminal residue" evidence="7">
    <location>
        <position position="145"/>
    </location>
</feature>
<dbReference type="EMBL" id="BTSX01000006">
    <property type="protein sequence ID" value="GMT03210.1"/>
    <property type="molecule type" value="Genomic_DNA"/>
</dbReference>
<dbReference type="PANTHER" id="PTHR21659">
    <property type="entry name" value="HYDROPHOBIC PROTEIN RCI2 LOW TEMPERATURE AND SALT RESPONSIVE PROTEIN LTI6 -RELATED"/>
    <property type="match status" value="1"/>
</dbReference>
<evidence type="ECO:0000256" key="5">
    <source>
        <dbReference type="ARBA" id="ARBA00023136"/>
    </source>
</evidence>
<keyword evidence="4" id="KW-1133">Transmembrane helix</keyword>
<comment type="caution">
    <text evidence="7">The sequence shown here is derived from an EMBL/GenBank/DDBJ whole genome shotgun (WGS) entry which is preliminary data.</text>
</comment>
<evidence type="ECO:0000256" key="1">
    <source>
        <dbReference type="ARBA" id="ARBA00004370"/>
    </source>
</evidence>
<accession>A0AAV5UAJ4</accession>
<dbReference type="Proteomes" id="UP001432027">
    <property type="component" value="Unassembled WGS sequence"/>
</dbReference>